<dbReference type="PANTHER" id="PTHR48111:SF22">
    <property type="entry name" value="REGULATOR OF RPOS"/>
    <property type="match status" value="1"/>
</dbReference>
<evidence type="ECO:0000256" key="4">
    <source>
        <dbReference type="ARBA" id="ARBA00023163"/>
    </source>
</evidence>
<dbReference type="GO" id="GO:0000156">
    <property type="term" value="F:phosphorelay response regulator activity"/>
    <property type="evidence" value="ECO:0007669"/>
    <property type="project" value="TreeGrafter"/>
</dbReference>
<dbReference type="EMBL" id="LIWG01000009">
    <property type="protein sequence ID" value="MBE3608557.1"/>
    <property type="molecule type" value="Genomic_DNA"/>
</dbReference>
<keyword evidence="9" id="KW-1185">Reference proteome</keyword>
<dbReference type="Proteomes" id="UP001318760">
    <property type="component" value="Unassembled WGS sequence"/>
</dbReference>
<evidence type="ECO:0000259" key="6">
    <source>
        <dbReference type="PROSITE" id="PS50110"/>
    </source>
</evidence>
<dbReference type="Pfam" id="PF00072">
    <property type="entry name" value="Response_reg"/>
    <property type="match status" value="1"/>
</dbReference>
<gene>
    <name evidence="7" type="ORF">CCAL12919_04020</name>
    <name evidence="8" type="ORF">CCAL9337_07465</name>
</gene>
<evidence type="ECO:0000256" key="5">
    <source>
        <dbReference type="PROSITE-ProRule" id="PRU00169"/>
    </source>
</evidence>
<dbReference type="GO" id="GO:0000976">
    <property type="term" value="F:transcription cis-regulatory region binding"/>
    <property type="evidence" value="ECO:0007669"/>
    <property type="project" value="TreeGrafter"/>
</dbReference>
<dbReference type="InterPro" id="IPR039420">
    <property type="entry name" value="WalR-like"/>
</dbReference>
<dbReference type="InterPro" id="IPR011006">
    <property type="entry name" value="CheY-like_superfamily"/>
</dbReference>
<evidence type="ECO:0000256" key="3">
    <source>
        <dbReference type="ARBA" id="ARBA00023125"/>
    </source>
</evidence>
<dbReference type="GO" id="GO:0006355">
    <property type="term" value="P:regulation of DNA-templated transcription"/>
    <property type="evidence" value="ECO:0007669"/>
    <property type="project" value="TreeGrafter"/>
</dbReference>
<dbReference type="SUPFAM" id="SSF52172">
    <property type="entry name" value="CheY-like"/>
    <property type="match status" value="1"/>
</dbReference>
<comment type="caution">
    <text evidence="8">The sequence shown here is derived from an EMBL/GenBank/DDBJ whole genome shotgun (WGS) entry which is preliminary data.</text>
</comment>
<reference evidence="8 9" key="1">
    <citation type="submission" date="2015-08" db="EMBL/GenBank/DDBJ databases">
        <title>Comparative genomics of the Campylobacter concisus group.</title>
        <authorList>
            <person name="Yee E."/>
            <person name="Chapman M.H."/>
            <person name="Huynh S."/>
            <person name="Bono J.L."/>
            <person name="On S.L."/>
            <person name="St Leger J."/>
            <person name="Foster G."/>
            <person name="Parker C.T."/>
            <person name="Miller W.G."/>
        </authorList>
    </citation>
    <scope>NUCLEOTIDE SEQUENCE [LARGE SCALE GENOMIC DNA]</scope>
    <source>
        <strain evidence="8 9">RM9337</strain>
    </source>
</reference>
<keyword evidence="4" id="KW-0804">Transcription</keyword>
<comment type="caution">
    <text evidence="5">Lacks conserved residue(s) required for the propagation of feature annotation.</text>
</comment>
<proteinExistence type="predicted"/>
<dbReference type="AlphaFoldDB" id="A0AAW3ZTK1"/>
<dbReference type="EMBL" id="JADBHS010000006">
    <property type="protein sequence ID" value="MBE2986302.1"/>
    <property type="molecule type" value="Genomic_DNA"/>
</dbReference>
<organism evidence="8 9">
    <name type="scientific">Campylobacter californiensis</name>
    <dbReference type="NCBI Taxonomy" id="1032243"/>
    <lineage>
        <taxon>Bacteria</taxon>
        <taxon>Pseudomonadati</taxon>
        <taxon>Campylobacterota</taxon>
        <taxon>Epsilonproteobacteria</taxon>
        <taxon>Campylobacterales</taxon>
        <taxon>Campylobacteraceae</taxon>
        <taxon>Campylobacter</taxon>
    </lineage>
</organism>
<name>A0AAW3ZTK1_9BACT</name>
<keyword evidence="3" id="KW-0238">DNA-binding</keyword>
<dbReference type="Proteomes" id="UP000650616">
    <property type="component" value="Unassembled WGS sequence"/>
</dbReference>
<evidence type="ECO:0000313" key="7">
    <source>
        <dbReference type="EMBL" id="MBE2986302.1"/>
    </source>
</evidence>
<dbReference type="RefSeq" id="WP_170016787.1">
    <property type="nucleotide sequence ID" value="NZ_CP012545.1"/>
</dbReference>
<dbReference type="GO" id="GO:0032993">
    <property type="term" value="C:protein-DNA complex"/>
    <property type="evidence" value="ECO:0007669"/>
    <property type="project" value="TreeGrafter"/>
</dbReference>
<accession>A0AAW3ZTK1</accession>
<dbReference type="PANTHER" id="PTHR48111">
    <property type="entry name" value="REGULATOR OF RPOS"/>
    <property type="match status" value="1"/>
</dbReference>
<keyword evidence="1" id="KW-0902">Two-component regulatory system</keyword>
<dbReference type="Gene3D" id="3.40.50.2300">
    <property type="match status" value="1"/>
</dbReference>
<evidence type="ECO:0000256" key="1">
    <source>
        <dbReference type="ARBA" id="ARBA00023012"/>
    </source>
</evidence>
<evidence type="ECO:0000313" key="8">
    <source>
        <dbReference type="EMBL" id="MBE3608557.1"/>
    </source>
</evidence>
<evidence type="ECO:0000313" key="9">
    <source>
        <dbReference type="Proteomes" id="UP000650616"/>
    </source>
</evidence>
<keyword evidence="2" id="KW-0805">Transcription regulation</keyword>
<protein>
    <submittedName>
        <fullName evidence="8">Response regulator</fullName>
    </submittedName>
</protein>
<dbReference type="InterPro" id="IPR001789">
    <property type="entry name" value="Sig_transdc_resp-reg_receiver"/>
</dbReference>
<evidence type="ECO:0000313" key="10">
    <source>
        <dbReference type="Proteomes" id="UP001318760"/>
    </source>
</evidence>
<feature type="domain" description="Response regulatory" evidence="6">
    <location>
        <begin position="2"/>
        <end position="109"/>
    </location>
</feature>
<dbReference type="SMART" id="SM00448">
    <property type="entry name" value="REC"/>
    <property type="match status" value="1"/>
</dbReference>
<sequence>MKILIVENEIYLAGSIASKLADLGHECEITNNVKDALKYENFDVVLLSTALPGQDFYPVIDKFKDAIIILLIAYISNDTVLKPIQAGANDYIQKPFMLEELVRKIRHFEEHKRMKALLQSYEDYIQYTLRNYKIDDIDVKKVKLPLLIRTSKIPYADKFVQLYMSEMKTPFIFCPATKLVQIDKILKQNPKEYLYISNFQLLKNDEQERILSFSYKKKIVISTTDLELSVPFDTLDIVNKAQGFSVDEIVTIDEYIRHIITTYQDRFPDTELSKKLGISRKSLWEKRKKYDILKKK</sequence>
<dbReference type="GO" id="GO:0005829">
    <property type="term" value="C:cytosol"/>
    <property type="evidence" value="ECO:0007669"/>
    <property type="project" value="TreeGrafter"/>
</dbReference>
<evidence type="ECO:0000256" key="2">
    <source>
        <dbReference type="ARBA" id="ARBA00023015"/>
    </source>
</evidence>
<reference evidence="7 10" key="2">
    <citation type="submission" date="2020-10" db="EMBL/GenBank/DDBJ databases">
        <title>Campylobacter californiensis sp. nov. isolated from cattle and feral swine in California.</title>
        <authorList>
            <person name="Miller W.G."/>
        </authorList>
    </citation>
    <scope>NUCLEOTIDE SEQUENCE [LARGE SCALE GENOMIC DNA]</scope>
    <source>
        <strain evidence="7 10">RM12919</strain>
    </source>
</reference>
<dbReference type="PROSITE" id="PS50110">
    <property type="entry name" value="RESPONSE_REGULATORY"/>
    <property type="match status" value="1"/>
</dbReference>